<dbReference type="Pfam" id="PF00348">
    <property type="entry name" value="polyprenyl_synt"/>
    <property type="match status" value="1"/>
</dbReference>
<name>A0A9P5XTM9_9AGAR</name>
<evidence type="ECO:0000256" key="1">
    <source>
        <dbReference type="ARBA" id="ARBA00001946"/>
    </source>
</evidence>
<evidence type="ECO:0000256" key="2">
    <source>
        <dbReference type="ARBA" id="ARBA00006706"/>
    </source>
</evidence>
<evidence type="ECO:0000256" key="7">
    <source>
        <dbReference type="ARBA" id="ARBA00032424"/>
    </source>
</evidence>
<dbReference type="Proteomes" id="UP000807353">
    <property type="component" value="Unassembled WGS sequence"/>
</dbReference>
<accession>A0A9P5XTM9</accession>
<evidence type="ECO:0000256" key="11">
    <source>
        <dbReference type="RuleBase" id="RU004466"/>
    </source>
</evidence>
<evidence type="ECO:0000313" key="12">
    <source>
        <dbReference type="EMBL" id="KAF9456357.1"/>
    </source>
</evidence>
<evidence type="ECO:0000256" key="10">
    <source>
        <dbReference type="ARBA" id="ARBA00033096"/>
    </source>
</evidence>
<evidence type="ECO:0000256" key="4">
    <source>
        <dbReference type="ARBA" id="ARBA00022842"/>
    </source>
</evidence>
<comment type="caution">
    <text evidence="12">The sequence shown here is derived from an EMBL/GenBank/DDBJ whole genome shotgun (WGS) entry which is preliminary data.</text>
</comment>
<organism evidence="12 13">
    <name type="scientific">Collybia nuda</name>
    <dbReference type="NCBI Taxonomy" id="64659"/>
    <lineage>
        <taxon>Eukaryota</taxon>
        <taxon>Fungi</taxon>
        <taxon>Dikarya</taxon>
        <taxon>Basidiomycota</taxon>
        <taxon>Agaricomycotina</taxon>
        <taxon>Agaricomycetes</taxon>
        <taxon>Agaricomycetidae</taxon>
        <taxon>Agaricales</taxon>
        <taxon>Tricholomatineae</taxon>
        <taxon>Clitocybaceae</taxon>
        <taxon>Collybia</taxon>
    </lineage>
</organism>
<comment type="similarity">
    <text evidence="2 11">Belongs to the FPP/GGPP synthase family.</text>
</comment>
<reference evidence="12" key="1">
    <citation type="submission" date="2020-11" db="EMBL/GenBank/DDBJ databases">
        <authorList>
            <consortium name="DOE Joint Genome Institute"/>
            <person name="Ahrendt S."/>
            <person name="Riley R."/>
            <person name="Andreopoulos W."/>
            <person name="Labutti K."/>
            <person name="Pangilinan J."/>
            <person name="Ruiz-Duenas F.J."/>
            <person name="Barrasa J.M."/>
            <person name="Sanchez-Garcia M."/>
            <person name="Camarero S."/>
            <person name="Miyauchi S."/>
            <person name="Serrano A."/>
            <person name="Linde D."/>
            <person name="Babiker R."/>
            <person name="Drula E."/>
            <person name="Ayuso-Fernandez I."/>
            <person name="Pacheco R."/>
            <person name="Padilla G."/>
            <person name="Ferreira P."/>
            <person name="Barriuso J."/>
            <person name="Kellner H."/>
            <person name="Castanera R."/>
            <person name="Alfaro M."/>
            <person name="Ramirez L."/>
            <person name="Pisabarro A.G."/>
            <person name="Kuo A."/>
            <person name="Tritt A."/>
            <person name="Lipzen A."/>
            <person name="He G."/>
            <person name="Yan M."/>
            <person name="Ng V."/>
            <person name="Cullen D."/>
            <person name="Martin F."/>
            <person name="Rosso M.-N."/>
            <person name="Henrissat B."/>
            <person name="Hibbett D."/>
            <person name="Martinez A.T."/>
            <person name="Grigoriev I.V."/>
        </authorList>
    </citation>
    <scope>NUCLEOTIDE SEQUENCE</scope>
    <source>
        <strain evidence="12">CBS 247.69</strain>
    </source>
</reference>
<dbReference type="PROSITE" id="PS00444">
    <property type="entry name" value="POLYPRENYL_SYNTHASE_2"/>
    <property type="match status" value="1"/>
</dbReference>
<dbReference type="AlphaFoldDB" id="A0A9P5XTM9"/>
<keyword evidence="4" id="KW-0460">Magnesium</keyword>
<dbReference type="OrthoDB" id="6921389at2759"/>
<dbReference type="SFLD" id="SFLDS00005">
    <property type="entry name" value="Isoprenoid_Synthase_Type_I"/>
    <property type="match status" value="1"/>
</dbReference>
<dbReference type="Gene3D" id="1.10.600.10">
    <property type="entry name" value="Farnesyl Diphosphate Synthase"/>
    <property type="match status" value="1"/>
</dbReference>
<dbReference type="SUPFAM" id="SSF48576">
    <property type="entry name" value="Terpenoid synthases"/>
    <property type="match status" value="1"/>
</dbReference>
<comment type="cofactor">
    <cofactor evidence="1">
        <name>Mg(2+)</name>
        <dbReference type="ChEBI" id="CHEBI:18420"/>
    </cofactor>
</comment>
<dbReference type="PANTHER" id="PTHR12001:SF44">
    <property type="entry name" value="GERANYLGERANYL PYROPHOSPHATE SYNTHASE"/>
    <property type="match status" value="1"/>
</dbReference>
<dbReference type="GO" id="GO:0046872">
    <property type="term" value="F:metal ion binding"/>
    <property type="evidence" value="ECO:0007669"/>
    <property type="project" value="UniProtKB-KW"/>
</dbReference>
<dbReference type="PROSITE" id="PS00723">
    <property type="entry name" value="POLYPRENYL_SYNTHASE_1"/>
    <property type="match status" value="1"/>
</dbReference>
<dbReference type="EMBL" id="MU150433">
    <property type="protein sequence ID" value="KAF9456357.1"/>
    <property type="molecule type" value="Genomic_DNA"/>
</dbReference>
<dbReference type="CDD" id="cd00685">
    <property type="entry name" value="Trans_IPPS_HT"/>
    <property type="match status" value="1"/>
</dbReference>
<protein>
    <recommendedName>
        <fullName evidence="9">(2E,6E)-farnesyl diphosphate synthase</fullName>
    </recommendedName>
    <alternativeName>
        <fullName evidence="8">Dimethylallyltranstransferase</fullName>
    </alternativeName>
    <alternativeName>
        <fullName evidence="7">Farnesyl diphosphate synthase</fullName>
    </alternativeName>
    <alternativeName>
        <fullName evidence="5">Farnesyltranstransferase</fullName>
    </alternativeName>
    <alternativeName>
        <fullName evidence="10">Geranylgeranyl diphosphate synthase</fullName>
    </alternativeName>
    <alternativeName>
        <fullName evidence="6">Geranyltranstransferase</fullName>
    </alternativeName>
</protein>
<evidence type="ECO:0000256" key="5">
    <source>
        <dbReference type="ARBA" id="ARBA00032052"/>
    </source>
</evidence>
<gene>
    <name evidence="12" type="ORF">BDZ94DRAFT_1275879</name>
</gene>
<keyword evidence="11" id="KW-0808">Transferase</keyword>
<sequence>MDCSNLLNVLSTELDWSSDDDAVLLEPYTYLTCNPGKEFRTSMILAFNKWLNVPEPELKIIISIVKKLHNASLLIDDIEDNSMLRRGRPVAHKLFGIPQTLNTGNYVYFLAFQELRILERLYNSKASTVEYTFSPTNLDQVLIAELLSLHRGQGLDLLWRDSLQCPTEAQYISMVNQKTGGLLRIGIRLMMSCRTTNIDEDYVPLVNSIGVLFQIRDDYMNLKSDNYAHNKGFAEDLTEGKFSFPVVHGVRADMGNRQLLNILQKRPTTPTLKKHAISYLQDHTKSFDYTAKVIHQLDAVVRAEVKRLGGNPDLEALLNTMLGI</sequence>
<keyword evidence="3" id="KW-0479">Metal-binding</keyword>
<dbReference type="GO" id="GO:0004659">
    <property type="term" value="F:prenyltransferase activity"/>
    <property type="evidence" value="ECO:0007669"/>
    <property type="project" value="InterPro"/>
</dbReference>
<dbReference type="GO" id="GO:0008299">
    <property type="term" value="P:isoprenoid biosynthetic process"/>
    <property type="evidence" value="ECO:0007669"/>
    <property type="project" value="InterPro"/>
</dbReference>
<evidence type="ECO:0000256" key="6">
    <source>
        <dbReference type="ARBA" id="ARBA00032380"/>
    </source>
</evidence>
<proteinExistence type="inferred from homology"/>
<dbReference type="InterPro" id="IPR000092">
    <property type="entry name" value="Polyprenyl_synt"/>
</dbReference>
<keyword evidence="13" id="KW-1185">Reference proteome</keyword>
<dbReference type="InterPro" id="IPR008949">
    <property type="entry name" value="Isoprenoid_synthase_dom_sf"/>
</dbReference>
<evidence type="ECO:0000256" key="3">
    <source>
        <dbReference type="ARBA" id="ARBA00022723"/>
    </source>
</evidence>
<dbReference type="InterPro" id="IPR033749">
    <property type="entry name" value="Polyprenyl_synt_CS"/>
</dbReference>
<dbReference type="PANTHER" id="PTHR12001">
    <property type="entry name" value="GERANYLGERANYL PYROPHOSPHATE SYNTHASE"/>
    <property type="match status" value="1"/>
</dbReference>
<evidence type="ECO:0000313" key="13">
    <source>
        <dbReference type="Proteomes" id="UP000807353"/>
    </source>
</evidence>
<evidence type="ECO:0000256" key="9">
    <source>
        <dbReference type="ARBA" id="ARBA00032873"/>
    </source>
</evidence>
<evidence type="ECO:0000256" key="8">
    <source>
        <dbReference type="ARBA" id="ARBA00032448"/>
    </source>
</evidence>